<evidence type="ECO:0008006" key="4">
    <source>
        <dbReference type="Google" id="ProtNLM"/>
    </source>
</evidence>
<evidence type="ECO:0000256" key="1">
    <source>
        <dbReference type="SAM" id="MobiDB-lite"/>
    </source>
</evidence>
<dbReference type="NCBIfam" id="NF033519">
    <property type="entry name" value="transpos_ISAzo13"/>
    <property type="match status" value="1"/>
</dbReference>
<sequence>MGYSLQGTAKTTEGSRHPDRNAQFTHIKAAAAAFLSADQPVISVDTKAKAWIGNRDRPGRTWRPGKDPIKVDCHCHLIADGQPVAVPYGVYDLATNAGWVNIGTDHDTAACAVESIRRWWHRRGRLDHPRAIRLLITADSGGSNNPRYWTWKKRPHAFAHAPASGTLIRNSLPCPTLTVRNPGSCRPGFRSVRHRLSDRWICGPGRPR</sequence>
<dbReference type="Pfam" id="PF07592">
    <property type="entry name" value="DDE_Tnp_ISAZ013"/>
    <property type="match status" value="1"/>
</dbReference>
<name>A0A7U9KT01_9ACTN</name>
<organism evidence="2 3">
    <name type="scientific">Streptomyces chrestomyceticus JCM 4735</name>
    <dbReference type="NCBI Taxonomy" id="1306181"/>
    <lineage>
        <taxon>Bacteria</taxon>
        <taxon>Bacillati</taxon>
        <taxon>Actinomycetota</taxon>
        <taxon>Actinomycetes</taxon>
        <taxon>Kitasatosporales</taxon>
        <taxon>Streptomycetaceae</taxon>
        <taxon>Streptomyces</taxon>
    </lineage>
</organism>
<feature type="region of interest" description="Disordered" evidence="1">
    <location>
        <begin position="1"/>
        <end position="20"/>
    </location>
</feature>
<accession>A0A7U9KT01</accession>
<dbReference type="Proteomes" id="UP000287830">
    <property type="component" value="Unassembled WGS sequence"/>
</dbReference>
<protein>
    <recommendedName>
        <fullName evidence="4">Transposase</fullName>
    </recommendedName>
</protein>
<dbReference type="EMBL" id="BHZC01000001">
    <property type="protein sequence ID" value="GCD34247.1"/>
    <property type="molecule type" value="Genomic_DNA"/>
</dbReference>
<evidence type="ECO:0000313" key="3">
    <source>
        <dbReference type="Proteomes" id="UP000287830"/>
    </source>
</evidence>
<dbReference type="InterPro" id="IPR011518">
    <property type="entry name" value="Transposase_36"/>
</dbReference>
<feature type="compositionally biased region" description="Polar residues" evidence="1">
    <location>
        <begin position="1"/>
        <end position="12"/>
    </location>
</feature>
<comment type="caution">
    <text evidence="2">The sequence shown here is derived from an EMBL/GenBank/DDBJ whole genome shotgun (WGS) entry which is preliminary data.</text>
</comment>
<gene>
    <name evidence="2" type="ORF">OEIGOIKO_01975</name>
</gene>
<dbReference type="AlphaFoldDB" id="A0A7U9KT01"/>
<reference evidence="2 3" key="1">
    <citation type="submission" date="2018-11" db="EMBL/GenBank/DDBJ databases">
        <title>Whole genome sequence of Streptomyces chrestomyceticus NBRC 13444(T).</title>
        <authorList>
            <person name="Komaki H."/>
            <person name="Tamura T."/>
        </authorList>
    </citation>
    <scope>NUCLEOTIDE SEQUENCE [LARGE SCALE GENOMIC DNA]</scope>
    <source>
        <strain evidence="2 3">NBRC 13444</strain>
    </source>
</reference>
<evidence type="ECO:0000313" key="2">
    <source>
        <dbReference type="EMBL" id="GCD34247.1"/>
    </source>
</evidence>
<proteinExistence type="predicted"/>